<dbReference type="InterPro" id="IPR042042">
    <property type="entry name" value="Tip20p_domB"/>
</dbReference>
<dbReference type="AlphaFoldDB" id="A0A9Q8UUY1"/>
<accession>A0A9Q8UUY1</accession>
<dbReference type="InterPro" id="IPR042044">
    <property type="entry name" value="EXOC6PINT-1/Sec15/Tip20_C_dom2"/>
</dbReference>
<evidence type="ECO:0000313" key="2">
    <source>
        <dbReference type="EMBL" id="UJO23426.1"/>
    </source>
</evidence>
<dbReference type="InterPro" id="IPR007528">
    <property type="entry name" value="RINT1_Tip20"/>
</dbReference>
<feature type="compositionally biased region" description="Acidic residues" evidence="1">
    <location>
        <begin position="744"/>
        <end position="761"/>
    </location>
</feature>
<dbReference type="Gene3D" id="1.20.58.670">
    <property type="entry name" value="Dsl1p vesicle tethering complex, Tip20p subunit, domain D"/>
    <property type="match status" value="1"/>
</dbReference>
<feature type="compositionally biased region" description="Basic and acidic residues" evidence="1">
    <location>
        <begin position="41"/>
        <end position="50"/>
    </location>
</feature>
<dbReference type="KEGG" id="ffu:CLAFUR5_12758"/>
<dbReference type="GO" id="GO:0070939">
    <property type="term" value="C:Dsl1/NZR complex"/>
    <property type="evidence" value="ECO:0007669"/>
    <property type="project" value="InterPro"/>
</dbReference>
<dbReference type="Pfam" id="PF04437">
    <property type="entry name" value="RINT1_TIP1"/>
    <property type="match status" value="1"/>
</dbReference>
<dbReference type="PANTHER" id="PTHR13520">
    <property type="entry name" value="RAD50-INTERACTING PROTEIN 1 RINT-1"/>
    <property type="match status" value="1"/>
</dbReference>
<dbReference type="GeneID" id="71992636"/>
<keyword evidence="3" id="KW-1185">Reference proteome</keyword>
<dbReference type="GO" id="GO:0006888">
    <property type="term" value="P:endoplasmic reticulum to Golgi vesicle-mediated transport"/>
    <property type="evidence" value="ECO:0007669"/>
    <property type="project" value="InterPro"/>
</dbReference>
<dbReference type="Proteomes" id="UP000756132">
    <property type="component" value="Chromosome 11"/>
</dbReference>
<dbReference type="GO" id="GO:0060628">
    <property type="term" value="P:regulation of ER to Golgi vesicle-mediated transport"/>
    <property type="evidence" value="ECO:0007669"/>
    <property type="project" value="TreeGrafter"/>
</dbReference>
<reference evidence="2" key="2">
    <citation type="journal article" date="2022" name="Microb. Genom.">
        <title>A chromosome-scale genome assembly of the tomato pathogen Cladosporium fulvum reveals a compartmentalized genome architecture and the presence of a dispensable chromosome.</title>
        <authorList>
            <person name="Zaccaron A.Z."/>
            <person name="Chen L.H."/>
            <person name="Samaras A."/>
            <person name="Stergiopoulos I."/>
        </authorList>
    </citation>
    <scope>NUCLEOTIDE SEQUENCE</scope>
    <source>
        <strain evidence="2">Race5_Kim</strain>
    </source>
</reference>
<dbReference type="PROSITE" id="PS51386">
    <property type="entry name" value="RINT1_TIP20"/>
    <property type="match status" value="1"/>
</dbReference>
<gene>
    <name evidence="2" type="ORF">CLAFUR5_12758</name>
</gene>
<feature type="region of interest" description="Disordered" evidence="1">
    <location>
        <begin position="740"/>
        <end position="766"/>
    </location>
</feature>
<evidence type="ECO:0000256" key="1">
    <source>
        <dbReference type="SAM" id="MobiDB-lite"/>
    </source>
</evidence>
<proteinExistence type="predicted"/>
<dbReference type="RefSeq" id="XP_047767792.1">
    <property type="nucleotide sequence ID" value="XM_047911906.1"/>
</dbReference>
<evidence type="ECO:0000313" key="3">
    <source>
        <dbReference type="Proteomes" id="UP000756132"/>
    </source>
</evidence>
<protein>
    <submittedName>
        <fullName evidence="2">RAD50-interacting protein 1</fullName>
    </submittedName>
</protein>
<name>A0A9Q8UUY1_PASFU</name>
<sequence>MDARVQDYFDDKLQSAADLESLGTLLDSVKAQQHLLQKQLDDARRDHDEASDAAQQHTDAIRRKGQDFQKEQDDIDRRLLILTQSQTSDEAVEKFEGSMARLRKLDIAAGYVELLEEVDALRDECAGKLGKDDDAALLPYKQLQQLLASLTMLQDSAEGAAPHLLHHIAAVVKGLRQTIQKGFADNLEQTMQKMNWPKSTDRVPLALEKGWALNIGRLLDLQMQDLENREHHPERNIMHDPPVLLPFEVLVQPLEQRFTYHFSGNKQTNRLDKPEYFLDHVTDLIANYSDFVQDNVQPILLQHFRRSDLAFTPAYIDAVSAFITALMPMVKNKLYSFAGQVAKQPNLLSHLVQEVIRFDMTMQDAYAYTPSSPAVLWRGMSYFLLENCGYFQQWLGAERDFAISRYQAIVDSSDAGEIDYDAVNADATKPTKAAIRVNDLLEEITARYRNLTSFSQKIRFLIDIQIEIFDQYYKRLSSGLEAYLTLTSTVGRVTSMSKEDSAKVQGVRGLDRLCRIFGSADYLERAMRDWSDDVFFLELWAELDYRSKNRDQISRNFTWNEVQQKTSSTLGTENDSGLEGSIFDETEESYRKLRDRSENILIETLTYSVRQALRPYSGISTWASLSSSSAGSATSSELDPLLNLLQEHFGFLHKAVGKAPMRRVGRSICHVIQSYVWDNILQSRASFSTAGATQLTTDMRAICTSLDHYMGRGQAQVGMRKLLEGVTLLCLPVRGEIERVKPGEDEENDSAWEEKNEEPEPADGKQMSLFQAERLVFMNNESARHALEQLGLESLNEADARTVLGKRVELSS</sequence>
<dbReference type="OMA" id="GMTWEVL"/>
<organism evidence="2 3">
    <name type="scientific">Passalora fulva</name>
    <name type="common">Tomato leaf mold</name>
    <name type="synonym">Cladosporium fulvum</name>
    <dbReference type="NCBI Taxonomy" id="5499"/>
    <lineage>
        <taxon>Eukaryota</taxon>
        <taxon>Fungi</taxon>
        <taxon>Dikarya</taxon>
        <taxon>Ascomycota</taxon>
        <taxon>Pezizomycotina</taxon>
        <taxon>Dothideomycetes</taxon>
        <taxon>Dothideomycetidae</taxon>
        <taxon>Mycosphaerellales</taxon>
        <taxon>Mycosphaerellaceae</taxon>
        <taxon>Fulvia</taxon>
    </lineage>
</organism>
<dbReference type="PANTHER" id="PTHR13520:SF0">
    <property type="entry name" value="RAD50-INTERACTING PROTEIN 1"/>
    <property type="match status" value="1"/>
</dbReference>
<dbReference type="GO" id="GO:0006890">
    <property type="term" value="P:retrograde vesicle-mediated transport, Golgi to endoplasmic reticulum"/>
    <property type="evidence" value="ECO:0007669"/>
    <property type="project" value="InterPro"/>
</dbReference>
<dbReference type="OrthoDB" id="2189254at2759"/>
<dbReference type="Gene3D" id="1.20.58.1420">
    <property type="entry name" value="Dsl1p vesicle tethering complex, Tip20p subunit, domain B"/>
    <property type="match status" value="1"/>
</dbReference>
<dbReference type="EMBL" id="CP090173">
    <property type="protein sequence ID" value="UJO23426.1"/>
    <property type="molecule type" value="Genomic_DNA"/>
</dbReference>
<feature type="compositionally biased region" description="Basic and acidic residues" evidence="1">
    <location>
        <begin position="59"/>
        <end position="70"/>
    </location>
</feature>
<reference evidence="2" key="1">
    <citation type="submission" date="2021-12" db="EMBL/GenBank/DDBJ databases">
        <authorList>
            <person name="Zaccaron A."/>
            <person name="Stergiopoulos I."/>
        </authorList>
    </citation>
    <scope>NUCLEOTIDE SEQUENCE</scope>
    <source>
        <strain evidence="2">Race5_Kim</strain>
    </source>
</reference>
<feature type="region of interest" description="Disordered" evidence="1">
    <location>
        <begin position="41"/>
        <end position="70"/>
    </location>
</feature>